<sequence length="489" mass="58118">MFKLNRDVLYLIFKELQHDKKTLFTFLTVNKTWCEMIIPILWKNPLKKYLKKKKSLFNVIISHLSNESRNNLKNQGIDLFIHPYQGPLFNYINCCRHLNLDNLNEIINTICPIFKISTIKKEVIEKEIINLFINENTRITHLYIPCKFKHQMHLIPGARFCFSELEFLSCSTNIYDNVLIGLLEIFKSIKKFEFIVEMDNNNHEIVKLIENSKKLVDIHFLIKYNSSNNHKSFYKVLENSLINHASTIQYFKINRQPTTNILSSFVNLKTLEINGGMSELSWDCLENSYFPFLQVLKARYIPIKSLVKVIESTNGDLNEIKIDDKLHFETDNKIIIQSIYQYCPKLQYLKLVIRENNILELENLLIKCQYLNGLYIIIHNHVFWDCDISFNWDHLFEVLARSSPISLFKFKFYFFETCKFESLTSFLDNWKDRNSMLLQTIQDTTGMCIAGMKWFDLIDYESKGIVKYYNHTLDVNNTLEEFEWVHENI</sequence>
<dbReference type="Proteomes" id="UP000615446">
    <property type="component" value="Unassembled WGS sequence"/>
</dbReference>
<name>A0A2Z6QRB3_9GLOM</name>
<dbReference type="Proteomes" id="UP000247702">
    <property type="component" value="Unassembled WGS sequence"/>
</dbReference>
<reference evidence="2" key="2">
    <citation type="submission" date="2019-10" db="EMBL/GenBank/DDBJ databases">
        <title>Conservation and host-specific expression of non-tandemly repeated heterogenous ribosome RNA gene in arbuscular mycorrhizal fungi.</title>
        <authorList>
            <person name="Maeda T."/>
            <person name="Kobayashi Y."/>
            <person name="Nakagawa T."/>
            <person name="Ezawa T."/>
            <person name="Yamaguchi K."/>
            <person name="Bino T."/>
            <person name="Nishimoto Y."/>
            <person name="Shigenobu S."/>
            <person name="Kawaguchi M."/>
        </authorList>
    </citation>
    <scope>NUCLEOTIDE SEQUENCE</scope>
    <source>
        <strain evidence="2">HR1</strain>
    </source>
</reference>
<reference evidence="1 3" key="1">
    <citation type="submission" date="2017-11" db="EMBL/GenBank/DDBJ databases">
        <title>The genome of Rhizophagus clarus HR1 reveals common genetic basis of auxotrophy among arbuscular mycorrhizal fungi.</title>
        <authorList>
            <person name="Kobayashi Y."/>
        </authorList>
    </citation>
    <scope>NUCLEOTIDE SEQUENCE [LARGE SCALE GENOMIC DNA]</scope>
    <source>
        <strain evidence="1 3">HR1</strain>
    </source>
</reference>
<accession>A0A2Z6QRB3</accession>
<gene>
    <name evidence="2" type="ORF">RCL2_000469700</name>
    <name evidence="1" type="ORF">RclHR1_01370020</name>
</gene>
<organism evidence="1 3">
    <name type="scientific">Rhizophagus clarus</name>
    <dbReference type="NCBI Taxonomy" id="94130"/>
    <lineage>
        <taxon>Eukaryota</taxon>
        <taxon>Fungi</taxon>
        <taxon>Fungi incertae sedis</taxon>
        <taxon>Mucoromycota</taxon>
        <taxon>Glomeromycotina</taxon>
        <taxon>Glomeromycetes</taxon>
        <taxon>Glomerales</taxon>
        <taxon>Glomeraceae</taxon>
        <taxon>Rhizophagus</taxon>
    </lineage>
</organism>
<keyword evidence="3" id="KW-1185">Reference proteome</keyword>
<proteinExistence type="predicted"/>
<dbReference type="EMBL" id="BEXD01000413">
    <property type="protein sequence ID" value="GBB87261.1"/>
    <property type="molecule type" value="Genomic_DNA"/>
</dbReference>
<evidence type="ECO:0008006" key="4">
    <source>
        <dbReference type="Google" id="ProtNLM"/>
    </source>
</evidence>
<dbReference type="EMBL" id="BLAL01000030">
    <property type="protein sequence ID" value="GES77313.1"/>
    <property type="molecule type" value="Genomic_DNA"/>
</dbReference>
<protein>
    <recommendedName>
        <fullName evidence="4">F-box domain-containing protein</fullName>
    </recommendedName>
</protein>
<evidence type="ECO:0000313" key="1">
    <source>
        <dbReference type="EMBL" id="GBB87261.1"/>
    </source>
</evidence>
<comment type="caution">
    <text evidence="1">The sequence shown here is derived from an EMBL/GenBank/DDBJ whole genome shotgun (WGS) entry which is preliminary data.</text>
</comment>
<dbReference type="OrthoDB" id="2306360at2759"/>
<evidence type="ECO:0000313" key="3">
    <source>
        <dbReference type="Proteomes" id="UP000247702"/>
    </source>
</evidence>
<dbReference type="AlphaFoldDB" id="A0A2Z6QRB3"/>
<evidence type="ECO:0000313" key="2">
    <source>
        <dbReference type="EMBL" id="GES77313.1"/>
    </source>
</evidence>